<evidence type="ECO:0000256" key="7">
    <source>
        <dbReference type="ARBA" id="ARBA00022723"/>
    </source>
</evidence>
<organism evidence="17 18">
    <name type="scientific">Scleroderma citrinum Foug A</name>
    <dbReference type="NCBI Taxonomy" id="1036808"/>
    <lineage>
        <taxon>Eukaryota</taxon>
        <taxon>Fungi</taxon>
        <taxon>Dikarya</taxon>
        <taxon>Basidiomycota</taxon>
        <taxon>Agaricomycotina</taxon>
        <taxon>Agaricomycetes</taxon>
        <taxon>Agaricomycetidae</taxon>
        <taxon>Boletales</taxon>
        <taxon>Sclerodermatineae</taxon>
        <taxon>Sclerodermataceae</taxon>
        <taxon>Scleroderma</taxon>
    </lineage>
</organism>
<evidence type="ECO:0000313" key="17">
    <source>
        <dbReference type="EMBL" id="KIM54030.1"/>
    </source>
</evidence>
<gene>
    <name evidence="17" type="ORF">SCLCIDRAFT_1222324</name>
</gene>
<keyword evidence="5" id="KW-0964">Secreted</keyword>
<evidence type="ECO:0000256" key="4">
    <source>
        <dbReference type="ARBA" id="ARBA00022475"/>
    </source>
</evidence>
<feature type="compositionally biased region" description="Low complexity" evidence="14">
    <location>
        <begin position="98"/>
        <end position="124"/>
    </location>
</feature>
<feature type="signal peptide" evidence="15">
    <location>
        <begin position="1"/>
        <end position="19"/>
    </location>
</feature>
<evidence type="ECO:0000256" key="13">
    <source>
        <dbReference type="ARBA" id="ARBA00023288"/>
    </source>
</evidence>
<dbReference type="Proteomes" id="UP000053989">
    <property type="component" value="Unassembled WGS sequence"/>
</dbReference>
<dbReference type="GO" id="GO:0005886">
    <property type="term" value="C:plasma membrane"/>
    <property type="evidence" value="ECO:0007669"/>
    <property type="project" value="UniProtKB-SubCell"/>
</dbReference>
<reference evidence="18" key="2">
    <citation type="submission" date="2015-01" db="EMBL/GenBank/DDBJ databases">
        <title>Evolutionary Origins and Diversification of the Mycorrhizal Mutualists.</title>
        <authorList>
            <consortium name="DOE Joint Genome Institute"/>
            <consortium name="Mycorrhizal Genomics Consortium"/>
            <person name="Kohler A."/>
            <person name="Kuo A."/>
            <person name="Nagy L.G."/>
            <person name="Floudas D."/>
            <person name="Copeland A."/>
            <person name="Barry K.W."/>
            <person name="Cichocki N."/>
            <person name="Veneault-Fourrey C."/>
            <person name="LaButti K."/>
            <person name="Lindquist E.A."/>
            <person name="Lipzen A."/>
            <person name="Lundell T."/>
            <person name="Morin E."/>
            <person name="Murat C."/>
            <person name="Riley R."/>
            <person name="Ohm R."/>
            <person name="Sun H."/>
            <person name="Tunlid A."/>
            <person name="Henrissat B."/>
            <person name="Grigoriev I.V."/>
            <person name="Hibbett D.S."/>
            <person name="Martin F."/>
        </authorList>
    </citation>
    <scope>NUCLEOTIDE SEQUENCE [LARGE SCALE GENOMIC DNA]</scope>
    <source>
        <strain evidence="18">Foug A</strain>
    </source>
</reference>
<dbReference type="OrthoDB" id="3065412at2759"/>
<protein>
    <recommendedName>
        <fullName evidence="16">CFEM domain-containing protein</fullName>
    </recommendedName>
</protein>
<name>A0A0C3CZN9_9AGAM</name>
<evidence type="ECO:0000313" key="18">
    <source>
        <dbReference type="Proteomes" id="UP000053989"/>
    </source>
</evidence>
<feature type="domain" description="CFEM" evidence="16">
    <location>
        <begin position="1"/>
        <end position="111"/>
    </location>
</feature>
<keyword evidence="13" id="KW-0449">Lipoprotein</keyword>
<dbReference type="HOGENOM" id="CLU_063084_3_2_1"/>
<evidence type="ECO:0000256" key="1">
    <source>
        <dbReference type="ARBA" id="ARBA00004609"/>
    </source>
</evidence>
<dbReference type="PANTHER" id="PTHR37928">
    <property type="entry name" value="CFEM DOMAIN PROTEIN (AFU_ORTHOLOGUE AFUA_6G14090)"/>
    <property type="match status" value="1"/>
</dbReference>
<feature type="region of interest" description="Disordered" evidence="14">
    <location>
        <begin position="98"/>
        <end position="125"/>
    </location>
</feature>
<evidence type="ECO:0000256" key="3">
    <source>
        <dbReference type="ARBA" id="ARBA00010031"/>
    </source>
</evidence>
<accession>A0A0C3CZN9</accession>
<evidence type="ECO:0000256" key="15">
    <source>
        <dbReference type="SAM" id="SignalP"/>
    </source>
</evidence>
<comment type="subcellular location">
    <subcellularLocation>
        <location evidence="1">Cell membrane</location>
        <topology evidence="1">Lipid-anchor</topology>
        <topology evidence="1">GPI-anchor</topology>
    </subcellularLocation>
    <subcellularLocation>
        <location evidence="2">Secreted</location>
    </subcellularLocation>
</comment>
<evidence type="ECO:0000259" key="16">
    <source>
        <dbReference type="PROSITE" id="PS52012"/>
    </source>
</evidence>
<dbReference type="InParanoid" id="A0A0C3CZN9"/>
<keyword evidence="18" id="KW-1185">Reference proteome</keyword>
<evidence type="ECO:0000256" key="11">
    <source>
        <dbReference type="ARBA" id="ARBA00023157"/>
    </source>
</evidence>
<reference evidence="17 18" key="1">
    <citation type="submission" date="2014-04" db="EMBL/GenBank/DDBJ databases">
        <authorList>
            <consortium name="DOE Joint Genome Institute"/>
            <person name="Kuo A."/>
            <person name="Kohler A."/>
            <person name="Nagy L.G."/>
            <person name="Floudas D."/>
            <person name="Copeland A."/>
            <person name="Barry K.W."/>
            <person name="Cichocki N."/>
            <person name="Veneault-Fourrey C."/>
            <person name="LaButti K."/>
            <person name="Lindquist E.A."/>
            <person name="Lipzen A."/>
            <person name="Lundell T."/>
            <person name="Morin E."/>
            <person name="Murat C."/>
            <person name="Sun H."/>
            <person name="Tunlid A."/>
            <person name="Henrissat B."/>
            <person name="Grigoriev I.V."/>
            <person name="Hibbett D.S."/>
            <person name="Martin F."/>
            <person name="Nordberg H.P."/>
            <person name="Cantor M.N."/>
            <person name="Hua S.X."/>
        </authorList>
    </citation>
    <scope>NUCLEOTIDE SEQUENCE [LARGE SCALE GENOMIC DNA]</scope>
    <source>
        <strain evidence="17 18">Foug A</strain>
    </source>
</reference>
<dbReference type="SMART" id="SM00747">
    <property type="entry name" value="CFEM"/>
    <property type="match status" value="1"/>
</dbReference>
<dbReference type="InterPro" id="IPR008427">
    <property type="entry name" value="Extracellular_membr_CFEM_dom"/>
</dbReference>
<evidence type="ECO:0000256" key="14">
    <source>
        <dbReference type="SAM" id="MobiDB-lite"/>
    </source>
</evidence>
<keyword evidence="6" id="KW-0349">Heme</keyword>
<comment type="similarity">
    <text evidence="3">Belongs to the RBT5 family.</text>
</comment>
<dbReference type="GO" id="GO:0046872">
    <property type="term" value="F:metal ion binding"/>
    <property type="evidence" value="ECO:0007669"/>
    <property type="project" value="UniProtKB-KW"/>
</dbReference>
<dbReference type="AlphaFoldDB" id="A0A0C3CZN9"/>
<proteinExistence type="inferred from homology"/>
<keyword evidence="10" id="KW-0472">Membrane</keyword>
<keyword evidence="4" id="KW-1003">Cell membrane</keyword>
<keyword evidence="11" id="KW-1015">Disulfide bond</keyword>
<evidence type="ECO:0000256" key="8">
    <source>
        <dbReference type="ARBA" id="ARBA00022729"/>
    </source>
</evidence>
<feature type="chain" id="PRO_5002162981" description="CFEM domain-containing protein" evidence="15">
    <location>
        <begin position="20"/>
        <end position="151"/>
    </location>
</feature>
<dbReference type="PANTHER" id="PTHR37928:SF2">
    <property type="entry name" value="GPI ANCHORED CFEM DOMAIN PROTEIN (AFU_ORTHOLOGUE AFUA_6G10580)"/>
    <property type="match status" value="1"/>
</dbReference>
<sequence length="151" mass="14714">MRVAAAILTLSAAFSSANATLFARQTLPSCATTCITGASLGSCSATDDSCLCNDQAFISSTTSCIESSCTGNDLVEAEQYAQAICLAVGVTLSVTAPASTATTPSSTSTTTTTGTSTAATSTPSHTNGASLSYGINLFAGAAAAVAFGAAL</sequence>
<keyword evidence="12" id="KW-0325">Glycoprotein</keyword>
<evidence type="ECO:0000256" key="12">
    <source>
        <dbReference type="ARBA" id="ARBA00023180"/>
    </source>
</evidence>
<evidence type="ECO:0000256" key="10">
    <source>
        <dbReference type="ARBA" id="ARBA00023136"/>
    </source>
</evidence>
<keyword evidence="8 15" id="KW-0732">Signal</keyword>
<evidence type="ECO:0000256" key="5">
    <source>
        <dbReference type="ARBA" id="ARBA00022525"/>
    </source>
</evidence>
<keyword evidence="7" id="KW-0479">Metal-binding</keyword>
<dbReference type="PROSITE" id="PS52012">
    <property type="entry name" value="CFEM"/>
    <property type="match status" value="1"/>
</dbReference>
<dbReference type="STRING" id="1036808.A0A0C3CZN9"/>
<dbReference type="Pfam" id="PF05730">
    <property type="entry name" value="CFEM"/>
    <property type="match status" value="1"/>
</dbReference>
<evidence type="ECO:0000256" key="6">
    <source>
        <dbReference type="ARBA" id="ARBA00022617"/>
    </source>
</evidence>
<evidence type="ECO:0000256" key="2">
    <source>
        <dbReference type="ARBA" id="ARBA00004613"/>
    </source>
</evidence>
<dbReference type="GO" id="GO:0005576">
    <property type="term" value="C:extracellular region"/>
    <property type="evidence" value="ECO:0007669"/>
    <property type="project" value="UniProtKB-SubCell"/>
</dbReference>
<evidence type="ECO:0000256" key="9">
    <source>
        <dbReference type="ARBA" id="ARBA00023004"/>
    </source>
</evidence>
<keyword evidence="9" id="KW-0408">Iron</keyword>
<dbReference type="InterPro" id="IPR051735">
    <property type="entry name" value="CFEM_domain"/>
</dbReference>
<dbReference type="EMBL" id="KN822164">
    <property type="protein sequence ID" value="KIM54030.1"/>
    <property type="molecule type" value="Genomic_DNA"/>
</dbReference>